<feature type="domain" description="T-SNARE coiled-coil homology" evidence="9">
    <location>
        <begin position="136"/>
        <end position="182"/>
    </location>
</feature>
<accession>A0A6P6RYE2</accession>
<evidence type="ECO:0000256" key="4">
    <source>
        <dbReference type="ARBA" id="ARBA00022927"/>
    </source>
</evidence>
<proteinExistence type="inferred from homology"/>
<keyword evidence="4" id="KW-0653">Protein transport</keyword>
<dbReference type="RefSeq" id="XP_026192936.1">
    <property type="nucleotide sequence ID" value="XM_026337151.1"/>
</dbReference>
<dbReference type="GO" id="GO:0015031">
    <property type="term" value="P:protein transport"/>
    <property type="evidence" value="ECO:0007669"/>
    <property type="project" value="UniProtKB-KW"/>
</dbReference>
<evidence type="ECO:0000313" key="10">
    <source>
        <dbReference type="Proteomes" id="UP000515125"/>
    </source>
</evidence>
<evidence type="ECO:0000256" key="8">
    <source>
        <dbReference type="ARBA" id="ARBA00037801"/>
    </source>
</evidence>
<dbReference type="Pfam" id="PF09177">
    <property type="entry name" value="STX6_10_61_N"/>
    <property type="match status" value="1"/>
</dbReference>
<organism evidence="10 11">
    <name type="scientific">Cyclospora cayetanensis</name>
    <dbReference type="NCBI Taxonomy" id="88456"/>
    <lineage>
        <taxon>Eukaryota</taxon>
        <taxon>Sar</taxon>
        <taxon>Alveolata</taxon>
        <taxon>Apicomplexa</taxon>
        <taxon>Conoidasida</taxon>
        <taxon>Coccidia</taxon>
        <taxon>Eucoccidiorida</taxon>
        <taxon>Eimeriorina</taxon>
        <taxon>Eimeriidae</taxon>
        <taxon>Cyclospora</taxon>
    </lineage>
</organism>
<sequence length="227" mass="25548">MMSNNSDDPFYAAREEVEMNFAELQRLHREWKQQIQVRGHPSKCLSLKGTIDSSADALAADLRALDKAVAVASRHQQRLGLHDTEIEKRKAFVQQQQKQLNDLKADIKAAGAPHQWMSEASSSSNEFWGGAEQKQQTLVQQQDEQLDELAHAASRLHETALTINQELETQQRMLTDLDDTLERGIHHQQLDPWHAGAVEAAAIDAADPEWQLAGNRGSKQEFKRVAV</sequence>
<dbReference type="PROSITE" id="PS50192">
    <property type="entry name" value="T_SNARE"/>
    <property type="match status" value="1"/>
</dbReference>
<keyword evidence="7" id="KW-0472">Membrane</keyword>
<dbReference type="AlphaFoldDB" id="A0A6P6RYE2"/>
<evidence type="ECO:0000256" key="5">
    <source>
        <dbReference type="ARBA" id="ARBA00022989"/>
    </source>
</evidence>
<keyword evidence="5" id="KW-1133">Transmembrane helix</keyword>
<dbReference type="InterPro" id="IPR010989">
    <property type="entry name" value="SNARE"/>
</dbReference>
<evidence type="ECO:0000256" key="3">
    <source>
        <dbReference type="ARBA" id="ARBA00022692"/>
    </source>
</evidence>
<dbReference type="InterPro" id="IPR015260">
    <property type="entry name" value="Syntaxin-6/10/61_N"/>
</dbReference>
<evidence type="ECO:0000256" key="2">
    <source>
        <dbReference type="ARBA" id="ARBA00022448"/>
    </source>
</evidence>
<dbReference type="GO" id="GO:0016020">
    <property type="term" value="C:membrane"/>
    <property type="evidence" value="ECO:0007669"/>
    <property type="project" value="InterPro"/>
</dbReference>
<dbReference type="FunFam" id="1.20.58.90:FF:000004">
    <property type="entry name" value="Syntaxin 10"/>
    <property type="match status" value="1"/>
</dbReference>
<evidence type="ECO:0000256" key="7">
    <source>
        <dbReference type="ARBA" id="ARBA00023136"/>
    </source>
</evidence>
<evidence type="ECO:0000256" key="6">
    <source>
        <dbReference type="ARBA" id="ARBA00023034"/>
    </source>
</evidence>
<comment type="similarity">
    <text evidence="1">Belongs to the syntaxin family.</text>
</comment>
<dbReference type="Gene3D" id="1.20.58.90">
    <property type="match status" value="1"/>
</dbReference>
<name>A0A6P6RYE2_9EIME</name>
<evidence type="ECO:0000313" key="11">
    <source>
        <dbReference type="RefSeq" id="XP_026192936.1"/>
    </source>
</evidence>
<dbReference type="OrthoDB" id="546861at2759"/>
<dbReference type="SUPFAM" id="SSF47661">
    <property type="entry name" value="t-snare proteins"/>
    <property type="match status" value="1"/>
</dbReference>
<keyword evidence="3" id="KW-0812">Transmembrane</keyword>
<evidence type="ECO:0000259" key="9">
    <source>
        <dbReference type="PROSITE" id="PS50192"/>
    </source>
</evidence>
<dbReference type="GeneID" id="34623705"/>
<protein>
    <submittedName>
        <fullName evidence="11">Syntaxin-61</fullName>
    </submittedName>
</protein>
<dbReference type="Gene3D" id="1.20.5.110">
    <property type="match status" value="1"/>
</dbReference>
<reference evidence="11" key="1">
    <citation type="submission" date="2025-08" db="UniProtKB">
        <authorList>
            <consortium name="RefSeq"/>
        </authorList>
    </citation>
    <scope>IDENTIFICATION</scope>
</reference>
<dbReference type="GO" id="GO:0048193">
    <property type="term" value="P:Golgi vesicle transport"/>
    <property type="evidence" value="ECO:0007669"/>
    <property type="project" value="InterPro"/>
</dbReference>
<keyword evidence="2" id="KW-0813">Transport</keyword>
<gene>
    <name evidence="11" type="primary">LOC34623705</name>
</gene>
<keyword evidence="10" id="KW-1185">Reference proteome</keyword>
<keyword evidence="6" id="KW-0333">Golgi apparatus</keyword>
<dbReference type="CDD" id="cd15841">
    <property type="entry name" value="SNARE_Qc"/>
    <property type="match status" value="1"/>
</dbReference>
<dbReference type="Proteomes" id="UP000515125">
    <property type="component" value="Unplaced"/>
</dbReference>
<dbReference type="GO" id="GO:0005794">
    <property type="term" value="C:Golgi apparatus"/>
    <property type="evidence" value="ECO:0007669"/>
    <property type="project" value="UniProtKB-SubCell"/>
</dbReference>
<comment type="subcellular location">
    <subcellularLocation>
        <location evidence="8">Golgi apparatus</location>
        <location evidence="8">trans-Golgi network membrane</location>
        <topology evidence="8">Single-pass type IV membrane protein</topology>
    </subcellularLocation>
</comment>
<dbReference type="SUPFAM" id="SSF58038">
    <property type="entry name" value="SNARE fusion complex"/>
    <property type="match status" value="1"/>
</dbReference>
<dbReference type="InterPro" id="IPR000727">
    <property type="entry name" value="T_SNARE_dom"/>
</dbReference>
<evidence type="ECO:0000256" key="1">
    <source>
        <dbReference type="ARBA" id="ARBA00009063"/>
    </source>
</evidence>